<evidence type="ECO:0000256" key="5">
    <source>
        <dbReference type="ARBA" id="ARBA00022695"/>
    </source>
</evidence>
<proteinExistence type="inferred from homology"/>
<evidence type="ECO:0000256" key="9">
    <source>
        <dbReference type="ARBA" id="ARBA00024191"/>
    </source>
</evidence>
<keyword evidence="4" id="KW-0808">Transferase</keyword>
<evidence type="ECO:0000256" key="1">
    <source>
        <dbReference type="ARBA" id="ARBA00005189"/>
    </source>
</evidence>
<accession>A0ABR4FT91</accession>
<comment type="pathway">
    <text evidence="9">Phospholipid metabolism; phosphatidylethanolamine biosynthesis; phosphatidylethanolamine from ethanolamine: step 2/3.</text>
</comment>
<dbReference type="PANTHER" id="PTHR45780">
    <property type="entry name" value="ETHANOLAMINE-PHOSPHATE CYTIDYLYLTRANSFERASE"/>
    <property type="match status" value="1"/>
</dbReference>
<comment type="caution">
    <text evidence="13">The sequence shown here is derived from an EMBL/GenBank/DDBJ whole genome shotgun (WGS) entry which is preliminary data.</text>
</comment>
<protein>
    <recommendedName>
        <fullName evidence="10">ethanolamine-phosphate cytidylyltransferase</fullName>
        <ecNumber evidence="10">2.7.7.14</ecNumber>
    </recommendedName>
    <alternativeName>
        <fullName evidence="11">CTP:phosphoethanolamine cytidylyltransferase</fullName>
    </alternativeName>
</protein>
<organism evidence="13 14">
    <name type="scientific">Aspergillus keveii</name>
    <dbReference type="NCBI Taxonomy" id="714993"/>
    <lineage>
        <taxon>Eukaryota</taxon>
        <taxon>Fungi</taxon>
        <taxon>Dikarya</taxon>
        <taxon>Ascomycota</taxon>
        <taxon>Pezizomycotina</taxon>
        <taxon>Eurotiomycetes</taxon>
        <taxon>Eurotiomycetidae</taxon>
        <taxon>Eurotiales</taxon>
        <taxon>Aspergillaceae</taxon>
        <taxon>Aspergillus</taxon>
        <taxon>Aspergillus subgen. Nidulantes</taxon>
    </lineage>
</organism>
<dbReference type="NCBIfam" id="TIGR00125">
    <property type="entry name" value="cyt_tran_rel"/>
    <property type="match status" value="1"/>
</dbReference>
<dbReference type="CDD" id="cd02174">
    <property type="entry name" value="CCT"/>
    <property type="match status" value="1"/>
</dbReference>
<keyword evidence="8" id="KW-1208">Phospholipid metabolism</keyword>
<keyword evidence="7" id="KW-0594">Phospholipid biosynthesis</keyword>
<evidence type="ECO:0000256" key="4">
    <source>
        <dbReference type="ARBA" id="ARBA00022679"/>
    </source>
</evidence>
<keyword evidence="6" id="KW-0443">Lipid metabolism</keyword>
<feature type="domain" description="Cytidyltransferase-like" evidence="12">
    <location>
        <begin position="32"/>
        <end position="155"/>
    </location>
</feature>
<gene>
    <name evidence="13" type="ORF">BJX66DRAFT_328736</name>
</gene>
<reference evidence="13 14" key="1">
    <citation type="submission" date="2024-07" db="EMBL/GenBank/DDBJ databases">
        <title>Section-level genome sequencing and comparative genomics of Aspergillus sections Usti and Cavernicolus.</title>
        <authorList>
            <consortium name="Lawrence Berkeley National Laboratory"/>
            <person name="Nybo J.L."/>
            <person name="Vesth T.C."/>
            <person name="Theobald S."/>
            <person name="Frisvad J.C."/>
            <person name="Larsen T.O."/>
            <person name="Kjaerboelling I."/>
            <person name="Rothschild-Mancinelli K."/>
            <person name="Lyhne E.K."/>
            <person name="Kogle M.E."/>
            <person name="Barry K."/>
            <person name="Clum A."/>
            <person name="Na H."/>
            <person name="Ledsgaard L."/>
            <person name="Lin J."/>
            <person name="Lipzen A."/>
            <person name="Kuo A."/>
            <person name="Riley R."/>
            <person name="Mondo S."/>
            <person name="Labutti K."/>
            <person name="Haridas S."/>
            <person name="Pangalinan J."/>
            <person name="Salamov A.A."/>
            <person name="Simmons B.A."/>
            <person name="Magnuson J.K."/>
            <person name="Chen J."/>
            <person name="Drula E."/>
            <person name="Henrissat B."/>
            <person name="Wiebenga A."/>
            <person name="Lubbers R.J."/>
            <person name="Gomes A.C."/>
            <person name="Makela M.R."/>
            <person name="Stajich J."/>
            <person name="Grigoriev I.V."/>
            <person name="Mortensen U.H."/>
            <person name="De Vries R.P."/>
            <person name="Baker S.E."/>
            <person name="Andersen M.R."/>
        </authorList>
    </citation>
    <scope>NUCLEOTIDE SEQUENCE [LARGE SCALE GENOMIC DNA]</scope>
    <source>
        <strain evidence="13 14">CBS 209.92</strain>
    </source>
</reference>
<dbReference type="EMBL" id="JBFTWV010000123">
    <property type="protein sequence ID" value="KAL2786222.1"/>
    <property type="molecule type" value="Genomic_DNA"/>
</dbReference>
<sequence>MAEIEQEMVPQRGEWPVDPQEDIPISEKRVWVDGCFDFSHHGHAGAMLQARRLGDELLVGVHSDEAILENKGPTVMIMKERVAAVEACRWATKCVPFAPYVTSLPWVSHYGCKYVVHGDDITSDSNGDDCYRFVKAAGRFKVVKRTPGISTTDLVGRMLLCTKGHFVKSVKATLAGKEGSGSEEERAEYATYLQDRLKDYATDKTGLQPGPQVWVWEGSKAAKLEDTADEPGNFDSLVGGKPPKPGQRVIYVDGGFDLFSSGHIEFLRQVLAIEEAEGRERGWYDNAQREQRLKDHGEDYGPAYIVAGVHDDDVINHWKGLNYPIMNIFERALCVLQCRYIHALIFSAPFSPSQKYLQAMPLGQPDAVYHGPTTFIPLTYDPYTAPKQMGIFRETTEHDFQHVNAGEIVDRILKSREAYEARQRAKLQKGALEEEFKSQEALGEAEA</sequence>
<evidence type="ECO:0000256" key="11">
    <source>
        <dbReference type="ARBA" id="ARBA00031473"/>
    </source>
</evidence>
<keyword evidence="3" id="KW-0444">Lipid biosynthesis</keyword>
<comment type="similarity">
    <text evidence="2">Belongs to the cytidylyltransferase family.</text>
</comment>
<evidence type="ECO:0000256" key="7">
    <source>
        <dbReference type="ARBA" id="ARBA00023209"/>
    </source>
</evidence>
<dbReference type="InterPro" id="IPR044608">
    <property type="entry name" value="Ect1/PCYT2"/>
</dbReference>
<dbReference type="PANTHER" id="PTHR45780:SF2">
    <property type="entry name" value="ETHANOLAMINE-PHOSPHATE CYTIDYLYLTRANSFERASE"/>
    <property type="match status" value="1"/>
</dbReference>
<dbReference type="EC" id="2.7.7.14" evidence="10"/>
<keyword evidence="5" id="KW-0548">Nucleotidyltransferase</keyword>
<dbReference type="SUPFAM" id="SSF52374">
    <property type="entry name" value="Nucleotidylyl transferase"/>
    <property type="match status" value="2"/>
</dbReference>
<evidence type="ECO:0000256" key="2">
    <source>
        <dbReference type="ARBA" id="ARBA00010101"/>
    </source>
</evidence>
<evidence type="ECO:0000256" key="8">
    <source>
        <dbReference type="ARBA" id="ARBA00023264"/>
    </source>
</evidence>
<dbReference type="Proteomes" id="UP001610563">
    <property type="component" value="Unassembled WGS sequence"/>
</dbReference>
<evidence type="ECO:0000259" key="12">
    <source>
        <dbReference type="Pfam" id="PF01467"/>
    </source>
</evidence>
<keyword evidence="14" id="KW-1185">Reference proteome</keyword>
<evidence type="ECO:0000313" key="13">
    <source>
        <dbReference type="EMBL" id="KAL2786222.1"/>
    </source>
</evidence>
<evidence type="ECO:0000256" key="6">
    <source>
        <dbReference type="ARBA" id="ARBA00023098"/>
    </source>
</evidence>
<name>A0ABR4FT91_9EURO</name>
<evidence type="ECO:0000313" key="14">
    <source>
        <dbReference type="Proteomes" id="UP001610563"/>
    </source>
</evidence>
<dbReference type="InterPro" id="IPR014729">
    <property type="entry name" value="Rossmann-like_a/b/a_fold"/>
</dbReference>
<evidence type="ECO:0000256" key="10">
    <source>
        <dbReference type="ARBA" id="ARBA00024221"/>
    </source>
</evidence>
<comment type="pathway">
    <text evidence="1">Lipid metabolism.</text>
</comment>
<dbReference type="Gene3D" id="3.40.50.620">
    <property type="entry name" value="HUPs"/>
    <property type="match status" value="2"/>
</dbReference>
<dbReference type="InterPro" id="IPR004821">
    <property type="entry name" value="Cyt_trans-like"/>
</dbReference>
<dbReference type="InterPro" id="IPR041723">
    <property type="entry name" value="CCT"/>
</dbReference>
<dbReference type="Pfam" id="PF01467">
    <property type="entry name" value="CTP_transf_like"/>
    <property type="match status" value="1"/>
</dbReference>
<evidence type="ECO:0000256" key="3">
    <source>
        <dbReference type="ARBA" id="ARBA00022516"/>
    </source>
</evidence>